<evidence type="ECO:0000256" key="7">
    <source>
        <dbReference type="ARBA" id="ARBA00016219"/>
    </source>
</evidence>
<evidence type="ECO:0000256" key="1">
    <source>
        <dbReference type="ARBA" id="ARBA00004255"/>
    </source>
</evidence>
<dbReference type="FunFam" id="1.25.40.470:FF:000001">
    <property type="entry name" value="Coatomer subunit beta"/>
    <property type="match status" value="1"/>
</dbReference>
<evidence type="ECO:0000256" key="20">
    <source>
        <dbReference type="ARBA" id="ARBA00032920"/>
    </source>
</evidence>
<keyword evidence="13" id="KW-0653">Protein transport</keyword>
<feature type="domain" description="COPA/B TPR" evidence="26">
    <location>
        <begin position="1093"/>
        <end position="1273"/>
    </location>
</feature>
<evidence type="ECO:0000256" key="17">
    <source>
        <dbReference type="ARBA" id="ARBA00023136"/>
    </source>
</evidence>
<dbReference type="Pfam" id="PF08125">
    <property type="entry name" value="Mannitol_dh_C"/>
    <property type="match status" value="1"/>
</dbReference>
<dbReference type="Pfam" id="PF00400">
    <property type="entry name" value="WD40"/>
    <property type="match status" value="4"/>
</dbReference>
<dbReference type="InterPro" id="IPR013328">
    <property type="entry name" value="6PGD_dom2"/>
</dbReference>
<keyword evidence="14" id="KW-0560">Oxidoreductase</keyword>
<dbReference type="GO" id="GO:0000139">
    <property type="term" value="C:Golgi membrane"/>
    <property type="evidence" value="ECO:0007669"/>
    <property type="project" value="UniProtKB-SubCell"/>
</dbReference>
<reference evidence="27 28" key="1">
    <citation type="submission" date="2020-03" db="EMBL/GenBank/DDBJ databases">
        <title>Draft Genome Sequence of Cudoniella acicularis.</title>
        <authorList>
            <person name="Buettner E."/>
            <person name="Kellner H."/>
        </authorList>
    </citation>
    <scope>NUCLEOTIDE SEQUENCE [LARGE SCALE GENOMIC DNA]</scope>
    <source>
        <strain evidence="27 28">DSM 108380</strain>
    </source>
</reference>
<evidence type="ECO:0000256" key="6">
    <source>
        <dbReference type="ARBA" id="ARBA00012939"/>
    </source>
</evidence>
<keyword evidence="9" id="KW-0963">Cytoplasm</keyword>
<feature type="repeat" description="WD" evidence="22">
    <location>
        <begin position="635"/>
        <end position="677"/>
    </location>
</feature>
<keyword evidence="12" id="KW-0931">ER-Golgi transport</keyword>
<comment type="subcellular location">
    <subcellularLocation>
        <location evidence="2">Cytoplasmic vesicle</location>
        <location evidence="2">COPI-coated vesicle membrane</location>
        <topology evidence="2">Peripheral membrane protein</topology>
        <orientation evidence="2">Cytoplasmic side</orientation>
    </subcellularLocation>
    <subcellularLocation>
        <location evidence="1">Golgi apparatus membrane</location>
        <topology evidence="1">Peripheral membrane protein</topology>
        <orientation evidence="1">Cytoplasmic side</orientation>
    </subcellularLocation>
</comment>
<evidence type="ECO:0000313" key="27">
    <source>
        <dbReference type="EMBL" id="KAF4623997.1"/>
    </source>
</evidence>
<evidence type="ECO:0000259" key="26">
    <source>
        <dbReference type="Pfam" id="PF23953"/>
    </source>
</evidence>
<keyword evidence="28" id="KW-1185">Reference proteome</keyword>
<accession>A0A8H4VVR5</accession>
<comment type="subunit">
    <text evidence="5">Monomer.</text>
</comment>
<comment type="caution">
    <text evidence="27">The sequence shown here is derived from an EMBL/GenBank/DDBJ whole genome shotgun (WGS) entry which is preliminary data.</text>
</comment>
<feature type="repeat" description="WD" evidence="22">
    <location>
        <begin position="679"/>
        <end position="722"/>
    </location>
</feature>
<sequence length="1335" mass="148483">MGKKAVHFGAGNIGRGFVAEFLHNSGYEVVFCDVMDSVIDQLQQNKSYKVIQVGAEGNTESIITNYRAINSRKHEDQVIEEIITADIVTCSVGPRILRFIAPVIAKGVDARPNDATPLAVIACENAIGATDELAIHIKHEDNTPEHRLEDHHERARYANSAIDRIVPAQDPSAGLDVKLEKFYEWVVDRTPFHDHEPPSIEGIKWVDDLFPYIERKLFTVNTGHAAAAYHGYNQQKTTVYDALQDPNILNEVRRALAETSELIVGKHGIHEQEQRDYVEKIIVRIGNPHLEDAVERVGRAPLRKLSRKERFIAPAAELAEEGKEFWALLDAAEMAFRFQNVEGDEESVELAKIMAENTAEQVVEKRASTARQAAKDHEYQNTPSPIDKLLPLNTHLRFAATIQLRQPPPTSSFAYQPSTISRLLRPPTIPQAHGGICLSLAKRTTLIASSPLTSRYGIVVAQHAVRCEEQTPPPQHTRNTSLQLRETVVVGAMFPNATNSVYKIQRQLFARSERVKGIDFHPVEPWILTTLYSGHVYIWSYETQAIVKTFELTDVPVRAGRFIARKNWIVCGSDDFQLRVYNYNTSEKITSFEAHPDYIRAIVVHPTQPFVLTASDDMTIKLWDWDKGWKCVQVFEGHSHYVMGLAINPKDTNTFASACLDRTVKIWSLGSSTANFTLEAHETKGVNHVDYYPQSDKPYLLTTSDDRTVKIWDYTTKSLIATLEGHTSNVSFACYHPELPVIISGSEDGTVKIWHANTYRLEQSLNYGLERAWCVSYQKGKQGVAVGFDEGAVVVKMGREEPAVSMDGSGKLIWARHSEVVSSIIKGGDASLKDNDPISLPTKDLGTCEVYPQTLLHSPNGRFVSVCGDGEFIIYTALAWRNKAFGSALDFVWGSKENSNDYAIRESATSVKIFKNFIEKPGGLDVGFQAEGLTGGVLLGVKGQGGIGFFDWQTGGLVRRIEVDPKEVYWSENGELVSIACEDTFYVLRFSRDNYISAVQNGEVEDDGVEAAFEVVTDINESVRTGEWVGDCFIYTNSTNRLNYLVGDQTYTISHFDQPMYLLGYIQRDSRIYLADKDVNVTSFALSLSVVEYQTLVLRDDLDSAAELLPSVPEDQLNKIARFLEGQGHKELALEVATDSEHKFELALALGQLPIALELAREADVDHKWKTVGDAALTGWDVALAAECFKNAKDLGSLLLLHTSTGDRAGLQALSLQAQEAGAHNVAFTCLWKLGDVEGCIDLLTKTGRTAEAVLFSQTYKPSLTVKTVGLWKQSLEKEKKGRVAKTVGVPGEDDELFPEWEEYLRLESEGGVNLIDVNGSEAETNGDEVEAEAE</sequence>
<keyword evidence="11" id="KW-0677">Repeat</keyword>
<evidence type="ECO:0000256" key="11">
    <source>
        <dbReference type="ARBA" id="ARBA00022737"/>
    </source>
</evidence>
<dbReference type="CDD" id="cd00200">
    <property type="entry name" value="WD40"/>
    <property type="match status" value="1"/>
</dbReference>
<dbReference type="Gene3D" id="1.25.40.470">
    <property type="match status" value="1"/>
</dbReference>
<dbReference type="EC" id="1.1.1.17" evidence="6"/>
<dbReference type="EMBL" id="JAAMPI010001806">
    <property type="protein sequence ID" value="KAF4623997.1"/>
    <property type="molecule type" value="Genomic_DNA"/>
</dbReference>
<evidence type="ECO:0000259" key="23">
    <source>
        <dbReference type="Pfam" id="PF01232"/>
    </source>
</evidence>
<keyword evidence="10 22" id="KW-0853">WD repeat</keyword>
<dbReference type="HAMAP" id="MF_00196">
    <property type="entry name" value="Mannitol_dehydrog"/>
    <property type="match status" value="1"/>
</dbReference>
<keyword evidence="15" id="KW-0520">NAD</keyword>
<evidence type="ECO:0000256" key="2">
    <source>
        <dbReference type="ARBA" id="ARBA00004347"/>
    </source>
</evidence>
<dbReference type="Gene3D" id="1.10.1040.10">
    <property type="entry name" value="N-(1-d-carboxylethyl)-l-norvaline Dehydrogenase, domain 2"/>
    <property type="match status" value="1"/>
</dbReference>
<feature type="repeat" description="WD" evidence="22">
    <location>
        <begin position="723"/>
        <end position="764"/>
    </location>
</feature>
<dbReference type="GO" id="GO:0019594">
    <property type="term" value="P:mannitol metabolic process"/>
    <property type="evidence" value="ECO:0007669"/>
    <property type="project" value="InterPro"/>
</dbReference>
<dbReference type="InterPro" id="IPR000669">
    <property type="entry name" value="Mannitol_DH"/>
</dbReference>
<dbReference type="PROSITE" id="PS50082">
    <property type="entry name" value="WD_REPEATS_2"/>
    <property type="match status" value="4"/>
</dbReference>
<evidence type="ECO:0000256" key="12">
    <source>
        <dbReference type="ARBA" id="ARBA00022892"/>
    </source>
</evidence>
<dbReference type="CDD" id="cd22947">
    <property type="entry name" value="Coatomer_WDAD_beta-like"/>
    <property type="match status" value="1"/>
</dbReference>
<evidence type="ECO:0000256" key="9">
    <source>
        <dbReference type="ARBA" id="ARBA00022490"/>
    </source>
</evidence>
<dbReference type="PRINTS" id="PR00320">
    <property type="entry name" value="GPROTEINBRPT"/>
</dbReference>
<dbReference type="GO" id="GO:0006886">
    <property type="term" value="P:intracellular protein transport"/>
    <property type="evidence" value="ECO:0007669"/>
    <property type="project" value="InterPro"/>
</dbReference>
<proteinExistence type="inferred from homology"/>
<dbReference type="InterPro" id="IPR023028">
    <property type="entry name" value="Mannitol_1_phos_5_DH"/>
</dbReference>
<keyword evidence="17" id="KW-0472">Membrane</keyword>
<dbReference type="InterPro" id="IPR015943">
    <property type="entry name" value="WD40/YVTN_repeat-like_dom_sf"/>
</dbReference>
<dbReference type="GO" id="GO:0006888">
    <property type="term" value="P:endoplasmic reticulum to Golgi vesicle-mediated transport"/>
    <property type="evidence" value="ECO:0007669"/>
    <property type="project" value="TreeGrafter"/>
</dbReference>
<feature type="domain" description="COPA/B second beta-propeller" evidence="24">
    <location>
        <begin position="817"/>
        <end position="1076"/>
    </location>
</feature>
<evidence type="ECO:0000256" key="16">
    <source>
        <dbReference type="ARBA" id="ARBA00023034"/>
    </source>
</evidence>
<dbReference type="InterPro" id="IPR008927">
    <property type="entry name" value="6-PGluconate_DH-like_C_sf"/>
</dbReference>
<dbReference type="SMART" id="SM00320">
    <property type="entry name" value="WD40"/>
    <property type="match status" value="7"/>
</dbReference>
<keyword evidence="18" id="KW-0968">Cytoplasmic vesicle</keyword>
<protein>
    <recommendedName>
        <fullName evidence="7">Mannitol-1-phosphate 5-dehydrogenase</fullName>
        <ecNumber evidence="6">1.1.1.17</ecNumber>
    </recommendedName>
    <alternativeName>
        <fullName evidence="20">Beta'-coat protein</fullName>
    </alternativeName>
</protein>
<comment type="function">
    <text evidence="19">The coatomer is a cytosolic protein complex that binds to dilysine motifs and reversibly associates with Golgi non-clathrin-coated vesicles, which further mediate biosynthetic protein transport from the ER, via the Golgi up to the trans Golgi network. Coatomer complex is required for budding from Golgi membranes, and is essential for the retrograde Golgi-to-ER transport of dilysine-tagged proteins.</text>
</comment>
<evidence type="ECO:0000256" key="13">
    <source>
        <dbReference type="ARBA" id="ARBA00022927"/>
    </source>
</evidence>
<dbReference type="Pfam" id="PF04053">
    <property type="entry name" value="B-prop_COPA_B_2nd"/>
    <property type="match status" value="1"/>
</dbReference>
<feature type="domain" description="Mannitol dehydrogenase C-terminal" evidence="25">
    <location>
        <begin position="208"/>
        <end position="367"/>
    </location>
</feature>
<dbReference type="GO" id="GO:0005198">
    <property type="term" value="F:structural molecule activity"/>
    <property type="evidence" value="ECO:0007669"/>
    <property type="project" value="InterPro"/>
</dbReference>
<dbReference type="FunFam" id="2.130.10.10:FF:000016">
    <property type="entry name" value="Coatomer alpha subunit, putative"/>
    <property type="match status" value="1"/>
</dbReference>
<dbReference type="PROSITE" id="PS50294">
    <property type="entry name" value="WD_REPEATS_REGION"/>
    <property type="match status" value="3"/>
</dbReference>
<dbReference type="Gene3D" id="3.40.50.720">
    <property type="entry name" value="NAD(P)-binding Rossmann-like Domain"/>
    <property type="match status" value="1"/>
</dbReference>
<dbReference type="InterPro" id="IPR020472">
    <property type="entry name" value="WD40_PAC1"/>
</dbReference>
<dbReference type="NCBIfam" id="NF002652">
    <property type="entry name" value="PRK02318.2-5"/>
    <property type="match status" value="1"/>
</dbReference>
<dbReference type="OrthoDB" id="10261470at2759"/>
<dbReference type="InterPro" id="IPR036322">
    <property type="entry name" value="WD40_repeat_dom_sf"/>
</dbReference>
<dbReference type="SUPFAM" id="SSF48179">
    <property type="entry name" value="6-phosphogluconate dehydrogenase C-terminal domain-like"/>
    <property type="match status" value="1"/>
</dbReference>
<dbReference type="Pfam" id="PF23953">
    <property type="entry name" value="TPR_COPA_B"/>
    <property type="match status" value="1"/>
</dbReference>
<dbReference type="InterPro" id="IPR036291">
    <property type="entry name" value="NAD(P)-bd_dom_sf"/>
</dbReference>
<dbReference type="Gene3D" id="2.130.10.10">
    <property type="entry name" value="YVTN repeat-like/Quinoprotein amine dehydrogenase"/>
    <property type="match status" value="1"/>
</dbReference>
<dbReference type="PANTHER" id="PTHR19876:SF2">
    <property type="entry name" value="COATOMER SUBUNIT BETA"/>
    <property type="match status" value="1"/>
</dbReference>
<dbReference type="InterPro" id="IPR013118">
    <property type="entry name" value="Mannitol_DH_C"/>
</dbReference>
<comment type="catalytic activity">
    <reaction evidence="21">
        <text>D-mannitol 1-phosphate + NAD(+) = beta-D-fructose 6-phosphate + NADH + H(+)</text>
        <dbReference type="Rhea" id="RHEA:19661"/>
        <dbReference type="ChEBI" id="CHEBI:15378"/>
        <dbReference type="ChEBI" id="CHEBI:57540"/>
        <dbReference type="ChEBI" id="CHEBI:57634"/>
        <dbReference type="ChEBI" id="CHEBI:57945"/>
        <dbReference type="ChEBI" id="CHEBI:61381"/>
        <dbReference type="EC" id="1.1.1.17"/>
    </reaction>
</comment>
<keyword evidence="8" id="KW-0813">Transport</keyword>
<dbReference type="InterPro" id="IPR050844">
    <property type="entry name" value="Coatomer_complex_subunit"/>
</dbReference>
<evidence type="ECO:0000256" key="8">
    <source>
        <dbReference type="ARBA" id="ARBA00022448"/>
    </source>
</evidence>
<evidence type="ECO:0000256" key="18">
    <source>
        <dbReference type="ARBA" id="ARBA00023329"/>
    </source>
</evidence>
<dbReference type="SUPFAM" id="SSF51735">
    <property type="entry name" value="NAD(P)-binding Rossmann-fold domains"/>
    <property type="match status" value="1"/>
</dbReference>
<dbReference type="GO" id="GO:0030126">
    <property type="term" value="C:COPI vesicle coat"/>
    <property type="evidence" value="ECO:0007669"/>
    <property type="project" value="TreeGrafter"/>
</dbReference>
<feature type="domain" description="Mannitol dehydrogenase N-terminal" evidence="23">
    <location>
        <begin position="4"/>
        <end position="197"/>
    </location>
</feature>
<comment type="similarity">
    <text evidence="4">Belongs to the WD repeat COPB2 family.</text>
</comment>
<evidence type="ECO:0000256" key="21">
    <source>
        <dbReference type="ARBA" id="ARBA00048615"/>
    </source>
</evidence>
<comment type="similarity">
    <text evidence="3">Belongs to the mannitol dehydrogenase family.</text>
</comment>
<evidence type="ECO:0000313" key="28">
    <source>
        <dbReference type="Proteomes" id="UP000566819"/>
    </source>
</evidence>
<evidence type="ECO:0000256" key="4">
    <source>
        <dbReference type="ARBA" id="ARBA00010844"/>
    </source>
</evidence>
<evidence type="ECO:0000256" key="15">
    <source>
        <dbReference type="ARBA" id="ARBA00023027"/>
    </source>
</evidence>
<evidence type="ECO:0000256" key="19">
    <source>
        <dbReference type="ARBA" id="ARBA00025536"/>
    </source>
</evidence>
<organism evidence="27 28">
    <name type="scientific">Cudoniella acicularis</name>
    <dbReference type="NCBI Taxonomy" id="354080"/>
    <lineage>
        <taxon>Eukaryota</taxon>
        <taxon>Fungi</taxon>
        <taxon>Dikarya</taxon>
        <taxon>Ascomycota</taxon>
        <taxon>Pezizomycotina</taxon>
        <taxon>Leotiomycetes</taxon>
        <taxon>Helotiales</taxon>
        <taxon>Tricladiaceae</taxon>
        <taxon>Cudoniella</taxon>
    </lineage>
</organism>
<dbReference type="InterPro" id="IPR013131">
    <property type="entry name" value="Mannitol_DH_N"/>
</dbReference>
<evidence type="ECO:0000256" key="5">
    <source>
        <dbReference type="ARBA" id="ARBA00011245"/>
    </source>
</evidence>
<evidence type="ECO:0000256" key="14">
    <source>
        <dbReference type="ARBA" id="ARBA00023002"/>
    </source>
</evidence>
<dbReference type="InterPro" id="IPR001680">
    <property type="entry name" value="WD40_rpt"/>
</dbReference>
<dbReference type="Pfam" id="PF01232">
    <property type="entry name" value="Mannitol_dh"/>
    <property type="match status" value="1"/>
</dbReference>
<gene>
    <name evidence="27" type="ORF">G7Y89_g14178</name>
</gene>
<dbReference type="InterPro" id="IPR056176">
    <property type="entry name" value="TPR_COPA_B"/>
</dbReference>
<dbReference type="GO" id="GO:0006890">
    <property type="term" value="P:retrograde vesicle-mediated transport, Golgi to endoplasmic reticulum"/>
    <property type="evidence" value="ECO:0007669"/>
    <property type="project" value="TreeGrafter"/>
</dbReference>
<feature type="repeat" description="WD" evidence="22">
    <location>
        <begin position="592"/>
        <end position="624"/>
    </location>
</feature>
<evidence type="ECO:0000256" key="22">
    <source>
        <dbReference type="PROSITE-ProRule" id="PRU00221"/>
    </source>
</evidence>
<evidence type="ECO:0000256" key="3">
    <source>
        <dbReference type="ARBA" id="ARBA00006541"/>
    </source>
</evidence>
<keyword evidence="16" id="KW-0333">Golgi apparatus</keyword>
<evidence type="ECO:0000259" key="24">
    <source>
        <dbReference type="Pfam" id="PF04053"/>
    </source>
</evidence>
<dbReference type="InterPro" id="IPR011041">
    <property type="entry name" value="Quinoprot_gluc/sorb_DH_b-prop"/>
</dbReference>
<dbReference type="PRINTS" id="PR00084">
    <property type="entry name" value="MTLDHDRGNASE"/>
</dbReference>
<dbReference type="PANTHER" id="PTHR19876">
    <property type="entry name" value="COATOMER"/>
    <property type="match status" value="1"/>
</dbReference>
<evidence type="ECO:0000259" key="25">
    <source>
        <dbReference type="Pfam" id="PF08125"/>
    </source>
</evidence>
<dbReference type="SUPFAM" id="SSF50978">
    <property type="entry name" value="WD40 repeat-like"/>
    <property type="match status" value="1"/>
</dbReference>
<dbReference type="GO" id="GO:0008926">
    <property type="term" value="F:mannitol-1-phosphate 5-dehydrogenase activity"/>
    <property type="evidence" value="ECO:0007669"/>
    <property type="project" value="UniProtKB-EC"/>
</dbReference>
<dbReference type="SUPFAM" id="SSF50952">
    <property type="entry name" value="Soluble quinoprotein glucose dehydrogenase"/>
    <property type="match status" value="1"/>
</dbReference>
<dbReference type="GO" id="GO:0006891">
    <property type="term" value="P:intra-Golgi vesicle-mediated transport"/>
    <property type="evidence" value="ECO:0007669"/>
    <property type="project" value="TreeGrafter"/>
</dbReference>
<dbReference type="InterPro" id="IPR006692">
    <property type="entry name" value="Beta-prop_COPA/B_2nd"/>
</dbReference>
<evidence type="ECO:0000256" key="10">
    <source>
        <dbReference type="ARBA" id="ARBA00022574"/>
    </source>
</evidence>
<dbReference type="Proteomes" id="UP000566819">
    <property type="component" value="Unassembled WGS sequence"/>
</dbReference>
<name>A0A8H4VVR5_9HELO</name>